<dbReference type="GO" id="GO:0008320">
    <property type="term" value="F:protein transmembrane transporter activity"/>
    <property type="evidence" value="ECO:0007669"/>
    <property type="project" value="TreeGrafter"/>
</dbReference>
<dbReference type="EMBL" id="CABITT030000007">
    <property type="protein sequence ID" value="VVB11681.1"/>
    <property type="molecule type" value="Genomic_DNA"/>
</dbReference>
<keyword evidence="3 8" id="KW-0812">Transmembrane</keyword>
<proteinExistence type="inferred from homology"/>
<sequence>MGGGRVMATASKVAGIGVSKGGFRGGFGFAAAAPSPASEQFMVTNTAVSKPVTASISSVAHHSVNCSVRLRFLIFIFLSLFYFLGYLQCEVEILRSSRGSARTITWPMRMNIALDIARNIVSTVNLDCKLDLKAIAFQARNVEYNPNVCCSVYPCHLFVMCFVVVFTGVKRFESGDTTKLKINRILNSSGQTGRSWGNRIGVIGLIYAGIESGVVAWNDRDDVWTSVVTGLGTRTVFRAARGVRSAAVAGALGDLAAGAVVADVAAKCCESNWKTLFIVEIFDRKLL</sequence>
<keyword evidence="5" id="KW-0238">DNA-binding</keyword>
<dbReference type="PANTHER" id="PTHR15371:SF0">
    <property type="entry name" value="SD19278P"/>
    <property type="match status" value="1"/>
</dbReference>
<dbReference type="Proteomes" id="UP000489600">
    <property type="component" value="Unassembled WGS sequence"/>
</dbReference>
<dbReference type="GO" id="GO:0006352">
    <property type="term" value="P:DNA-templated transcription initiation"/>
    <property type="evidence" value="ECO:0007669"/>
    <property type="project" value="InterPro"/>
</dbReference>
<reference evidence="9" key="1">
    <citation type="submission" date="2019-07" db="EMBL/GenBank/DDBJ databases">
        <authorList>
            <person name="Dittberner H."/>
        </authorList>
    </citation>
    <scope>NUCLEOTIDE SEQUENCE [LARGE SCALE GENOMIC DNA]</scope>
</reference>
<name>A0A565CDU1_9BRAS</name>
<dbReference type="GO" id="GO:0005744">
    <property type="term" value="C:TIM23 mitochondrial import inner membrane translocase complex"/>
    <property type="evidence" value="ECO:0007669"/>
    <property type="project" value="TreeGrafter"/>
</dbReference>
<dbReference type="Pfam" id="PF02466">
    <property type="entry name" value="Tim17"/>
    <property type="match status" value="1"/>
</dbReference>
<organism evidence="9 10">
    <name type="scientific">Arabis nemorensis</name>
    <dbReference type="NCBI Taxonomy" id="586526"/>
    <lineage>
        <taxon>Eukaryota</taxon>
        <taxon>Viridiplantae</taxon>
        <taxon>Streptophyta</taxon>
        <taxon>Embryophyta</taxon>
        <taxon>Tracheophyta</taxon>
        <taxon>Spermatophyta</taxon>
        <taxon>Magnoliopsida</taxon>
        <taxon>eudicotyledons</taxon>
        <taxon>Gunneridae</taxon>
        <taxon>Pentapetalae</taxon>
        <taxon>rosids</taxon>
        <taxon>malvids</taxon>
        <taxon>Brassicales</taxon>
        <taxon>Brassicaceae</taxon>
        <taxon>Arabideae</taxon>
        <taxon>Arabis</taxon>
    </lineage>
</organism>
<evidence type="ECO:0000256" key="7">
    <source>
        <dbReference type="ARBA" id="ARBA00023163"/>
    </source>
</evidence>
<evidence type="ECO:0000256" key="6">
    <source>
        <dbReference type="ARBA" id="ARBA00023136"/>
    </source>
</evidence>
<comment type="caution">
    <text evidence="9">The sequence shown here is derived from an EMBL/GenBank/DDBJ whole genome shotgun (WGS) entry which is preliminary data.</text>
</comment>
<evidence type="ECO:0000313" key="10">
    <source>
        <dbReference type="Proteomes" id="UP000489600"/>
    </source>
</evidence>
<feature type="transmembrane region" description="Helical" evidence="8">
    <location>
        <begin position="70"/>
        <end position="87"/>
    </location>
</feature>
<dbReference type="OrthoDB" id="159299at2759"/>
<keyword evidence="4 8" id="KW-1133">Transmembrane helix</keyword>
<dbReference type="InterPro" id="IPR000814">
    <property type="entry name" value="TBP"/>
</dbReference>
<evidence type="ECO:0000256" key="5">
    <source>
        <dbReference type="ARBA" id="ARBA00023125"/>
    </source>
</evidence>
<dbReference type="GO" id="GO:0003677">
    <property type="term" value="F:DNA binding"/>
    <property type="evidence" value="ECO:0007669"/>
    <property type="project" value="UniProtKB-KW"/>
</dbReference>
<dbReference type="Pfam" id="PF00352">
    <property type="entry name" value="TBP"/>
    <property type="match status" value="1"/>
</dbReference>
<evidence type="ECO:0000256" key="1">
    <source>
        <dbReference type="ARBA" id="ARBA00004141"/>
    </source>
</evidence>
<keyword evidence="10" id="KW-1185">Reference proteome</keyword>
<comment type="similarity">
    <text evidence="2">Belongs to the TBP family.</text>
</comment>
<evidence type="ECO:0000313" key="9">
    <source>
        <dbReference type="EMBL" id="VVB11681.1"/>
    </source>
</evidence>
<accession>A0A565CDU1</accession>
<comment type="subcellular location">
    <subcellularLocation>
        <location evidence="1">Membrane</location>
        <topology evidence="1">Multi-pass membrane protein</topology>
    </subcellularLocation>
</comment>
<keyword evidence="7" id="KW-0804">Transcription</keyword>
<dbReference type="InterPro" id="IPR012295">
    <property type="entry name" value="TBP_dom_sf"/>
</dbReference>
<evidence type="ECO:0000256" key="2">
    <source>
        <dbReference type="ARBA" id="ARBA00005560"/>
    </source>
</evidence>
<evidence type="ECO:0000256" key="8">
    <source>
        <dbReference type="SAM" id="Phobius"/>
    </source>
</evidence>
<evidence type="ECO:0000256" key="3">
    <source>
        <dbReference type="ARBA" id="ARBA00022692"/>
    </source>
</evidence>
<dbReference type="PANTHER" id="PTHR15371">
    <property type="entry name" value="TIM23"/>
    <property type="match status" value="1"/>
</dbReference>
<dbReference type="InterPro" id="IPR045238">
    <property type="entry name" value="Tim23-like"/>
</dbReference>
<dbReference type="SUPFAM" id="SSF55945">
    <property type="entry name" value="TATA-box binding protein-like"/>
    <property type="match status" value="1"/>
</dbReference>
<dbReference type="Gene3D" id="3.30.310.10">
    <property type="entry name" value="TATA-Binding Protein"/>
    <property type="match status" value="1"/>
</dbReference>
<evidence type="ECO:0000256" key="4">
    <source>
        <dbReference type="ARBA" id="ARBA00022989"/>
    </source>
</evidence>
<dbReference type="AlphaFoldDB" id="A0A565CDU1"/>
<dbReference type="GO" id="GO:0030150">
    <property type="term" value="P:protein import into mitochondrial matrix"/>
    <property type="evidence" value="ECO:0007669"/>
    <property type="project" value="TreeGrafter"/>
</dbReference>
<protein>
    <submittedName>
        <fullName evidence="9">Uncharacterized protein</fullName>
    </submittedName>
</protein>
<keyword evidence="6 8" id="KW-0472">Membrane</keyword>
<gene>
    <name evidence="9" type="ORF">ANE_LOCUS22125</name>
</gene>